<evidence type="ECO:0000313" key="3">
    <source>
        <dbReference type="Proteomes" id="UP001559025"/>
    </source>
</evidence>
<keyword evidence="3" id="KW-1185">Reference proteome</keyword>
<accession>A0ABV3WZB6</accession>
<sequence length="300" mass="31890">MISRIVSCAIAVFLSMPTQAEPVRSTELAEAAPLAAKLGGTLGAPLPELQGTRAAPAFEALAVPLPRAAPDRARALDSVITGSVPSAVFGSVALPFRNLPAAKRWSYIYSQIGLPPIAGCEGDSACLERGGRLQGVIDEARQARFLDKLRMVTAAVNDMIAYAADSELYGTLDYWATPSETLLAGRGDCEDYAILKMAALKAAGIPSGSMSLVVLRDRERDFYHAVLAVTTDQGHLILDNLRDAVVVDRRLPSYQPLFSVSQDRSWIHGVRRAPGDAIAARRPPLGAVAPGEGFDPAADR</sequence>
<dbReference type="PANTHER" id="PTHR39327:SF1">
    <property type="entry name" value="BLR5470 PROTEIN"/>
    <property type="match status" value="1"/>
</dbReference>
<dbReference type="RefSeq" id="WP_368804652.1">
    <property type="nucleotide sequence ID" value="NZ_JAZHFV010000007.1"/>
</dbReference>
<evidence type="ECO:0000313" key="2">
    <source>
        <dbReference type="EMBL" id="MEX4009860.1"/>
    </source>
</evidence>
<name>A0ABV3WZB6_9HYPH</name>
<dbReference type="EMBL" id="JAZHFV010000007">
    <property type="protein sequence ID" value="MEX4009860.1"/>
    <property type="molecule type" value="Genomic_DNA"/>
</dbReference>
<dbReference type="Proteomes" id="UP001559025">
    <property type="component" value="Unassembled WGS sequence"/>
</dbReference>
<evidence type="ECO:0000256" key="1">
    <source>
        <dbReference type="SAM" id="SignalP"/>
    </source>
</evidence>
<dbReference type="SUPFAM" id="SSF54001">
    <property type="entry name" value="Cysteine proteinases"/>
    <property type="match status" value="1"/>
</dbReference>
<dbReference type="Gene3D" id="3.10.620.30">
    <property type="match status" value="1"/>
</dbReference>
<dbReference type="Pfam" id="PF06035">
    <property type="entry name" value="Peptidase_C93"/>
    <property type="match status" value="1"/>
</dbReference>
<dbReference type="InterPro" id="IPR010319">
    <property type="entry name" value="Transglutaminase-like_Cys_pept"/>
</dbReference>
<dbReference type="PANTHER" id="PTHR39327">
    <property type="match status" value="1"/>
</dbReference>
<feature type="signal peptide" evidence="1">
    <location>
        <begin position="1"/>
        <end position="20"/>
    </location>
</feature>
<comment type="caution">
    <text evidence="2">The sequence shown here is derived from an EMBL/GenBank/DDBJ whole genome shotgun (WGS) entry which is preliminary data.</text>
</comment>
<keyword evidence="1" id="KW-0732">Signal</keyword>
<dbReference type="InterPro" id="IPR038765">
    <property type="entry name" value="Papain-like_cys_pep_sf"/>
</dbReference>
<protein>
    <submittedName>
        <fullName evidence="2">Transglutaminase-like cysteine peptidase</fullName>
    </submittedName>
</protein>
<organism evidence="2 3">
    <name type="scientific">Neoaquamicrobium sediminum</name>
    <dbReference type="NCBI Taxonomy" id="1849104"/>
    <lineage>
        <taxon>Bacteria</taxon>
        <taxon>Pseudomonadati</taxon>
        <taxon>Pseudomonadota</taxon>
        <taxon>Alphaproteobacteria</taxon>
        <taxon>Hyphomicrobiales</taxon>
        <taxon>Phyllobacteriaceae</taxon>
        <taxon>Neoaquamicrobium</taxon>
    </lineage>
</organism>
<proteinExistence type="predicted"/>
<feature type="chain" id="PRO_5046789923" evidence="1">
    <location>
        <begin position="21"/>
        <end position="300"/>
    </location>
</feature>
<gene>
    <name evidence="2" type="ORF">V1479_21315</name>
</gene>
<reference evidence="2 3" key="1">
    <citation type="submission" date="2024-01" db="EMBL/GenBank/DDBJ databases">
        <title>New evidence supports the origin of RcGTA from prophage.</title>
        <authorList>
            <person name="Xu Y."/>
            <person name="Liu B."/>
            <person name="Chen F."/>
        </authorList>
    </citation>
    <scope>NUCLEOTIDE SEQUENCE [LARGE SCALE GENOMIC DNA]</scope>
    <source>
        <strain evidence="2 3">CBW1107-2</strain>
    </source>
</reference>